<comment type="caution">
    <text evidence="2">The sequence shown here is derived from an EMBL/GenBank/DDBJ whole genome shotgun (WGS) entry which is preliminary data.</text>
</comment>
<dbReference type="Gene3D" id="3.30.70.1290">
    <property type="entry name" value="Transposase IS200-like"/>
    <property type="match status" value="1"/>
</dbReference>
<dbReference type="NCBIfam" id="NF047646">
    <property type="entry name" value="REP_Tyr_transpos"/>
    <property type="match status" value="1"/>
</dbReference>
<dbReference type="PANTHER" id="PTHR36966:SF1">
    <property type="entry name" value="REP-ASSOCIATED TYROSINE TRANSPOSASE"/>
    <property type="match status" value="1"/>
</dbReference>
<dbReference type="GO" id="GO:0006313">
    <property type="term" value="P:DNA transposition"/>
    <property type="evidence" value="ECO:0007669"/>
    <property type="project" value="InterPro"/>
</dbReference>
<dbReference type="SUPFAM" id="SSF143422">
    <property type="entry name" value="Transposase IS200-like"/>
    <property type="match status" value="1"/>
</dbReference>
<feature type="domain" description="Transposase IS200-like" evidence="1">
    <location>
        <begin position="17"/>
        <end position="133"/>
    </location>
</feature>
<accession>A0A0P9FFK3</accession>
<protein>
    <recommendedName>
        <fullName evidence="1">Transposase IS200-like domain-containing protein</fullName>
    </recommendedName>
</protein>
<dbReference type="InterPro" id="IPR002686">
    <property type="entry name" value="Transposase_17"/>
</dbReference>
<dbReference type="AlphaFoldDB" id="A0A0P9FFK3"/>
<dbReference type="PANTHER" id="PTHR36966">
    <property type="entry name" value="REP-ASSOCIATED TYROSINE TRANSPOSASE"/>
    <property type="match status" value="1"/>
</dbReference>
<evidence type="ECO:0000313" key="2">
    <source>
        <dbReference type="EMBL" id="KPV51857.1"/>
    </source>
</evidence>
<dbReference type="InterPro" id="IPR052715">
    <property type="entry name" value="RAYT_transposase"/>
</dbReference>
<proteinExistence type="predicted"/>
<dbReference type="EMBL" id="LJCR01000749">
    <property type="protein sequence ID" value="KPV51857.1"/>
    <property type="molecule type" value="Genomic_DNA"/>
</dbReference>
<name>A0A0P9FFK3_9CHLR</name>
<evidence type="ECO:0000313" key="3">
    <source>
        <dbReference type="Proteomes" id="UP000050509"/>
    </source>
</evidence>
<sequence length="185" mass="21383">MKDHPQRWPHRPPHLFIPNTMYMVTASTIYKQHFFKAADRLVLCCEALLEVTAAYGWELQAWAAFSNHYHFIAQSPEDASTLKPMIQRLHSQTARAVNRLDGVSGRQVWFQYWDTCLRTDQSYYARLNYVHNNAVKHRLVQAAEQYPYCSAGWFTSNADIALREQVKAATPHSTEPHDDFTPAEG</sequence>
<reference evidence="2 3" key="1">
    <citation type="submission" date="2015-09" db="EMBL/GenBank/DDBJ databases">
        <title>Draft genome sequence of Kouleothrix aurantiaca JCM 19913.</title>
        <authorList>
            <person name="Hemp J."/>
        </authorList>
    </citation>
    <scope>NUCLEOTIDE SEQUENCE [LARGE SCALE GENOMIC DNA]</scope>
    <source>
        <strain evidence="2 3">COM-B</strain>
    </source>
</reference>
<evidence type="ECO:0000259" key="1">
    <source>
        <dbReference type="SMART" id="SM01321"/>
    </source>
</evidence>
<organism evidence="2 3">
    <name type="scientific">Kouleothrix aurantiaca</name>
    <dbReference type="NCBI Taxonomy" id="186479"/>
    <lineage>
        <taxon>Bacteria</taxon>
        <taxon>Bacillati</taxon>
        <taxon>Chloroflexota</taxon>
        <taxon>Chloroflexia</taxon>
        <taxon>Chloroflexales</taxon>
        <taxon>Roseiflexineae</taxon>
        <taxon>Roseiflexaceae</taxon>
        <taxon>Kouleothrix</taxon>
    </lineage>
</organism>
<keyword evidence="3" id="KW-1185">Reference proteome</keyword>
<gene>
    <name evidence="2" type="ORF">SE17_18860</name>
</gene>
<dbReference type="GO" id="GO:0043565">
    <property type="term" value="F:sequence-specific DNA binding"/>
    <property type="evidence" value="ECO:0007669"/>
    <property type="project" value="TreeGrafter"/>
</dbReference>
<dbReference type="GO" id="GO:0004803">
    <property type="term" value="F:transposase activity"/>
    <property type="evidence" value="ECO:0007669"/>
    <property type="project" value="InterPro"/>
</dbReference>
<dbReference type="InterPro" id="IPR036515">
    <property type="entry name" value="Transposase_17_sf"/>
</dbReference>
<dbReference type="SMART" id="SM01321">
    <property type="entry name" value="Y1_Tnp"/>
    <property type="match status" value="1"/>
</dbReference>
<dbReference type="Proteomes" id="UP000050509">
    <property type="component" value="Unassembled WGS sequence"/>
</dbReference>